<feature type="domain" description="Putative DNA-binding" evidence="1">
    <location>
        <begin position="7"/>
        <end position="103"/>
    </location>
</feature>
<protein>
    <submittedName>
        <fullName evidence="2">DNA-binding domain-containing protein</fullName>
    </submittedName>
</protein>
<dbReference type="RefSeq" id="WP_330927555.1">
    <property type="nucleotide sequence ID" value="NZ_CP119075.1"/>
</dbReference>
<reference evidence="2" key="1">
    <citation type="submission" date="2023-03" db="EMBL/GenBank/DDBJ databases">
        <title>Lomoglobus Profundus gen. nov., sp. nov., a novel member of the phylum Verrucomicrobia, isolated from deep-marine sediment of South China Sea.</title>
        <authorList>
            <person name="Ahmad T."/>
            <person name="Ishaq S.E."/>
            <person name="Wang F."/>
        </authorList>
    </citation>
    <scope>NUCLEOTIDE SEQUENCE</scope>
    <source>
        <strain evidence="2">LMO-M01</strain>
    </source>
</reference>
<dbReference type="InterPro" id="IPR044922">
    <property type="entry name" value="DUF2063_N_sf"/>
</dbReference>
<dbReference type="EMBL" id="CP119075">
    <property type="protein sequence ID" value="WED63347.1"/>
    <property type="molecule type" value="Genomic_DNA"/>
</dbReference>
<sequence length="217" mass="24866">MIPFESLQRWLLAAIQQPQSKDVREIESVVANANGRLPPAARIGIYAASFHGRLIQCLESEYPVLRHALEEDLFHQFATGYLQTFPPTTYTLTRLGENFPRHLRETRPDNEAELWPEFIINLATLERTFFEVYHAEGHEKTTPKPATDPVAIAAEPWTRTLHLAFPVHDYFPAARLHLKEPEIHAAPDIPAPRSTTVLIYRRNFQVRLREIADNAGQ</sequence>
<dbReference type="KEGG" id="slom:PXH66_13495"/>
<dbReference type="Gene3D" id="1.10.150.690">
    <property type="entry name" value="DUF2063"/>
    <property type="match status" value="1"/>
</dbReference>
<dbReference type="InterPro" id="IPR018640">
    <property type="entry name" value="DUF2063"/>
</dbReference>
<keyword evidence="3" id="KW-1185">Reference proteome</keyword>
<accession>A0AAF0CGA4</accession>
<organism evidence="2 3">
    <name type="scientific">Synoicihabitans lomoniglobus</name>
    <dbReference type="NCBI Taxonomy" id="2909285"/>
    <lineage>
        <taxon>Bacteria</taxon>
        <taxon>Pseudomonadati</taxon>
        <taxon>Verrucomicrobiota</taxon>
        <taxon>Opitutia</taxon>
        <taxon>Opitutales</taxon>
        <taxon>Opitutaceae</taxon>
        <taxon>Synoicihabitans</taxon>
    </lineage>
</organism>
<evidence type="ECO:0000313" key="3">
    <source>
        <dbReference type="Proteomes" id="UP001218638"/>
    </source>
</evidence>
<dbReference type="Proteomes" id="UP001218638">
    <property type="component" value="Chromosome"/>
</dbReference>
<proteinExistence type="predicted"/>
<name>A0AAF0CGA4_9BACT</name>
<dbReference type="Pfam" id="PF09836">
    <property type="entry name" value="DUF2063"/>
    <property type="match status" value="1"/>
</dbReference>
<keyword evidence="2" id="KW-0238">DNA-binding</keyword>
<evidence type="ECO:0000313" key="2">
    <source>
        <dbReference type="EMBL" id="WED63347.1"/>
    </source>
</evidence>
<dbReference type="GO" id="GO:0003677">
    <property type="term" value="F:DNA binding"/>
    <property type="evidence" value="ECO:0007669"/>
    <property type="project" value="UniProtKB-KW"/>
</dbReference>
<dbReference type="AlphaFoldDB" id="A0AAF0CGA4"/>
<evidence type="ECO:0000259" key="1">
    <source>
        <dbReference type="Pfam" id="PF09836"/>
    </source>
</evidence>
<gene>
    <name evidence="2" type="ORF">PXH66_13495</name>
</gene>